<gene>
    <name evidence="5" type="ORF">LK10_18105</name>
</gene>
<evidence type="ECO:0000256" key="2">
    <source>
        <dbReference type="ARBA" id="ARBA00022801"/>
    </source>
</evidence>
<dbReference type="Proteomes" id="UP000030982">
    <property type="component" value="Unassembled WGS sequence"/>
</dbReference>
<evidence type="ECO:0000313" key="5">
    <source>
        <dbReference type="EMBL" id="KHL01060.1"/>
    </source>
</evidence>
<dbReference type="InterPro" id="IPR036779">
    <property type="entry name" value="LysM_dom_sf"/>
</dbReference>
<dbReference type="CDD" id="cd13925">
    <property type="entry name" value="RPF"/>
    <property type="match status" value="1"/>
</dbReference>
<dbReference type="PROSITE" id="PS51318">
    <property type="entry name" value="TAT"/>
    <property type="match status" value="1"/>
</dbReference>
<dbReference type="RefSeq" id="WP_043126735.1">
    <property type="nucleotide sequence ID" value="NZ_JTDL01000145.1"/>
</dbReference>
<comment type="caution">
    <text evidence="5">The sequence shown here is derived from an EMBL/GenBank/DDBJ whole genome shotgun (WGS) entry which is preliminary data.</text>
</comment>
<dbReference type="CDD" id="cd00118">
    <property type="entry name" value="LysM"/>
    <property type="match status" value="1"/>
</dbReference>
<feature type="domain" description="LysM" evidence="4">
    <location>
        <begin position="181"/>
        <end position="229"/>
    </location>
</feature>
<feature type="signal peptide" evidence="3">
    <location>
        <begin position="1"/>
        <end position="35"/>
    </location>
</feature>
<comment type="similarity">
    <text evidence="1">Belongs to the transglycosylase family. Rpf subfamily.</text>
</comment>
<protein>
    <submittedName>
        <fullName evidence="5">Transglycosylase</fullName>
    </submittedName>
</protein>
<dbReference type="Pfam" id="PF06737">
    <property type="entry name" value="Transglycosylas"/>
    <property type="match status" value="1"/>
</dbReference>
<dbReference type="EMBL" id="JTDL01000145">
    <property type="protein sequence ID" value="KHL01060.1"/>
    <property type="molecule type" value="Genomic_DNA"/>
</dbReference>
<dbReference type="OrthoDB" id="1404170at2"/>
<keyword evidence="2" id="KW-0378">Hydrolase</keyword>
<dbReference type="InterPro" id="IPR018392">
    <property type="entry name" value="LysM"/>
</dbReference>
<dbReference type="InterPro" id="IPR023346">
    <property type="entry name" value="Lysozyme-like_dom_sf"/>
</dbReference>
<proteinExistence type="inferred from homology"/>
<dbReference type="PANTHER" id="PTHR34700">
    <property type="entry name" value="POTASSIUM BINDING PROTEIN KBP"/>
    <property type="match status" value="1"/>
</dbReference>
<dbReference type="Gene3D" id="3.10.350.10">
    <property type="entry name" value="LysM domain"/>
    <property type="match status" value="1"/>
</dbReference>
<dbReference type="SUPFAM" id="SSF54106">
    <property type="entry name" value="LysM domain"/>
    <property type="match status" value="1"/>
</dbReference>
<evidence type="ECO:0000259" key="4">
    <source>
        <dbReference type="PROSITE" id="PS51782"/>
    </source>
</evidence>
<dbReference type="STRING" id="1338436.LK10_18105"/>
<keyword evidence="3" id="KW-0732">Signal</keyword>
<name>A0A0B2ABU5_9MICC</name>
<organism evidence="5 6">
    <name type="scientific">Sinomonas humi</name>
    <dbReference type="NCBI Taxonomy" id="1338436"/>
    <lineage>
        <taxon>Bacteria</taxon>
        <taxon>Bacillati</taxon>
        <taxon>Actinomycetota</taxon>
        <taxon>Actinomycetes</taxon>
        <taxon>Micrococcales</taxon>
        <taxon>Micrococcaceae</taxon>
        <taxon>Sinomonas</taxon>
    </lineage>
</organism>
<dbReference type="SUPFAM" id="SSF53955">
    <property type="entry name" value="Lysozyme-like"/>
    <property type="match status" value="1"/>
</dbReference>
<dbReference type="AlphaFoldDB" id="A0A0B2ABU5"/>
<evidence type="ECO:0000256" key="1">
    <source>
        <dbReference type="ARBA" id="ARBA00010830"/>
    </source>
</evidence>
<sequence length="232" mass="23018">MKKTFKTAARRSLALAAISGAAIGGAALAAPAANAASTSTWDAIAQCESGGNWAINTGNGYYGGLQFTLSTWQAYGGTGMPNQASPATQISVAERVLASQGWGAWPACSAKLGLYGTAGANPTPVQAAPVQAAPVQVAPKAAAVAPQAAPVQAAPVQAAPVQVAPVQAAPRHVAQVPVSGQTYTVKAGDTLSAIAQQLGVTGGWESLADANASVIANPNLIFPGQVLQLPAQ</sequence>
<dbReference type="Pfam" id="PF01476">
    <property type="entry name" value="LysM"/>
    <property type="match status" value="1"/>
</dbReference>
<keyword evidence="6" id="KW-1185">Reference proteome</keyword>
<evidence type="ECO:0000256" key="3">
    <source>
        <dbReference type="SAM" id="SignalP"/>
    </source>
</evidence>
<dbReference type="Gene3D" id="1.10.530.10">
    <property type="match status" value="1"/>
</dbReference>
<dbReference type="PANTHER" id="PTHR34700:SF4">
    <property type="entry name" value="PHAGE-LIKE ELEMENT PBSX PROTEIN XKDP"/>
    <property type="match status" value="1"/>
</dbReference>
<dbReference type="InterPro" id="IPR052196">
    <property type="entry name" value="Bact_Kbp"/>
</dbReference>
<dbReference type="GO" id="GO:0016787">
    <property type="term" value="F:hydrolase activity"/>
    <property type="evidence" value="ECO:0007669"/>
    <property type="project" value="UniProtKB-KW"/>
</dbReference>
<dbReference type="InterPro" id="IPR006311">
    <property type="entry name" value="TAT_signal"/>
</dbReference>
<dbReference type="InterPro" id="IPR010618">
    <property type="entry name" value="RPF"/>
</dbReference>
<dbReference type="PROSITE" id="PS51782">
    <property type="entry name" value="LYSM"/>
    <property type="match status" value="1"/>
</dbReference>
<evidence type="ECO:0000313" key="6">
    <source>
        <dbReference type="Proteomes" id="UP000030982"/>
    </source>
</evidence>
<accession>A0A0B2ABU5</accession>
<feature type="chain" id="PRO_5002066112" evidence="3">
    <location>
        <begin position="36"/>
        <end position="232"/>
    </location>
</feature>
<dbReference type="SMART" id="SM00257">
    <property type="entry name" value="LysM"/>
    <property type="match status" value="1"/>
</dbReference>
<reference evidence="5 6" key="1">
    <citation type="submission" date="2014-09" db="EMBL/GenBank/DDBJ databases">
        <title>Genome sequence of Sinomonas sp. MUSC 117.</title>
        <authorList>
            <person name="Lee L.-H."/>
        </authorList>
    </citation>
    <scope>NUCLEOTIDE SEQUENCE [LARGE SCALE GENOMIC DNA]</scope>
    <source>
        <strain evidence="5 6">MUSC 117</strain>
    </source>
</reference>